<gene>
    <name evidence="12" type="ORF">A1Q1_05611</name>
</gene>
<evidence type="ECO:0000313" key="13">
    <source>
        <dbReference type="Proteomes" id="UP000002748"/>
    </source>
</evidence>
<feature type="chain" id="PRO_5003787797" description="protein disulfide-isomerase" evidence="10">
    <location>
        <begin position="20"/>
        <end position="419"/>
    </location>
</feature>
<dbReference type="EC" id="5.3.4.1" evidence="3"/>
<evidence type="ECO:0000256" key="10">
    <source>
        <dbReference type="SAM" id="SignalP"/>
    </source>
</evidence>
<evidence type="ECO:0000256" key="1">
    <source>
        <dbReference type="ARBA" id="ARBA00001182"/>
    </source>
</evidence>
<dbReference type="AlphaFoldDB" id="J6ENJ8"/>
<evidence type="ECO:0000256" key="7">
    <source>
        <dbReference type="ARBA" id="ARBA00023235"/>
    </source>
</evidence>
<dbReference type="GeneID" id="25989123"/>
<evidence type="ECO:0000256" key="5">
    <source>
        <dbReference type="ARBA" id="ARBA00022737"/>
    </source>
</evidence>
<keyword evidence="7 12" id="KW-0413">Isomerase</keyword>
<keyword evidence="5" id="KW-0677">Repeat</keyword>
<feature type="domain" description="Thioredoxin" evidence="11">
    <location>
        <begin position="11"/>
        <end position="146"/>
    </location>
</feature>
<keyword evidence="4 10" id="KW-0732">Signal</keyword>
<dbReference type="Gene3D" id="3.40.30.10">
    <property type="entry name" value="Glutaredoxin"/>
    <property type="match status" value="2"/>
</dbReference>
<name>J6ENJ8_TRIAS</name>
<dbReference type="GO" id="GO:0006457">
    <property type="term" value="P:protein folding"/>
    <property type="evidence" value="ECO:0007669"/>
    <property type="project" value="TreeGrafter"/>
</dbReference>
<comment type="caution">
    <text evidence="12">The sequence shown here is derived from an EMBL/GenBank/DDBJ whole genome shotgun (WGS) entry which is preliminary data.</text>
</comment>
<dbReference type="InterPro" id="IPR011679">
    <property type="entry name" value="ERp29_C"/>
</dbReference>
<comment type="catalytic activity">
    <reaction evidence="1">
        <text>Catalyzes the rearrangement of -S-S- bonds in proteins.</text>
        <dbReference type="EC" id="5.3.4.1"/>
    </reaction>
</comment>
<dbReference type="NCBIfam" id="TIGR01126">
    <property type="entry name" value="pdi_dom"/>
    <property type="match status" value="1"/>
</dbReference>
<dbReference type="Gene3D" id="1.20.1150.12">
    <property type="entry name" value="Endoplasmic reticulum resident protein 29, C-terminal domain"/>
    <property type="match status" value="1"/>
</dbReference>
<keyword evidence="6" id="KW-1015">Disulfide bond</keyword>
<sequence length="419" mass="45353">MRLSFISGAVLALAGLVSASNVVELDSKNFDSPAQPGWSEEKLVVVTTGPVVGQEKGAFVEFYAPWCGMCKKLAPVYEQLADVFPSSKVIIAKTDADGPAKDLGNRYGIRGYPTLKWFPAGSLEGEDYSGGRDLESLVKFVTQKSGVKSTLKPPPPGAAVELTAENFDDVVNGARNVLVAFTAPWCGHCKNMKPAYEAVARAFKDEEDVVVALMNADDDANRPIAQRFEVKSFPTIKFFPKDWTFPMAYSSGRSAEQFANFLNEHCGTQRSATGLLNDVAGTVGELNDLAAAYIASIPSREEAYEKAKAYVSNLTSSASDAASGVSDEASKRARVAAEYYVRAMERIKSKGDAWLDKEKNRLAGLLSSQSMAGKKLDELKVKINILNAFVAKKIDEITADDEDGDVVEVDEQVVLKDEL</sequence>
<dbReference type="SUPFAM" id="SSF47933">
    <property type="entry name" value="ERP29 C domain-like"/>
    <property type="match status" value="1"/>
</dbReference>
<dbReference type="SUPFAM" id="SSF52833">
    <property type="entry name" value="Thioredoxin-like"/>
    <property type="match status" value="2"/>
</dbReference>
<dbReference type="InterPro" id="IPR013766">
    <property type="entry name" value="Thioredoxin_domain"/>
</dbReference>
<dbReference type="PRINTS" id="PR00421">
    <property type="entry name" value="THIOREDOXIN"/>
</dbReference>
<dbReference type="GO" id="GO:0003756">
    <property type="term" value="F:protein disulfide isomerase activity"/>
    <property type="evidence" value="ECO:0007669"/>
    <property type="project" value="UniProtKB-EC"/>
</dbReference>
<evidence type="ECO:0000256" key="3">
    <source>
        <dbReference type="ARBA" id="ARBA00012723"/>
    </source>
</evidence>
<feature type="signal peptide" evidence="10">
    <location>
        <begin position="1"/>
        <end position="19"/>
    </location>
</feature>
<dbReference type="InterPro" id="IPR005788">
    <property type="entry name" value="PDI_thioredoxin-like_dom"/>
</dbReference>
<dbReference type="PANTHER" id="PTHR45672">
    <property type="entry name" value="PROTEIN DISULFIDE-ISOMERASE C17H9.14C-RELATED"/>
    <property type="match status" value="1"/>
</dbReference>
<dbReference type="Pfam" id="PF07749">
    <property type="entry name" value="ERp29"/>
    <property type="match status" value="1"/>
</dbReference>
<evidence type="ECO:0000256" key="8">
    <source>
        <dbReference type="ARBA" id="ARBA00023284"/>
    </source>
</evidence>
<proteinExistence type="inferred from homology"/>
<reference evidence="12 13" key="1">
    <citation type="journal article" date="2012" name="Eukaryot. Cell">
        <title>Draft genome sequence of CBS 2479, the standard type strain of Trichosporon asahii.</title>
        <authorList>
            <person name="Yang R.Y."/>
            <person name="Li H.T."/>
            <person name="Zhu H."/>
            <person name="Zhou G.P."/>
            <person name="Wang M."/>
            <person name="Wang L."/>
        </authorList>
    </citation>
    <scope>NUCLEOTIDE SEQUENCE [LARGE SCALE GENOMIC DNA]</scope>
    <source>
        <strain evidence="13">ATCC 90039 / CBS 2479 / JCM 2466 / KCTC 7840 / NCYC 2677 / UAMH 7654</strain>
    </source>
</reference>
<evidence type="ECO:0000259" key="11">
    <source>
        <dbReference type="PROSITE" id="PS51352"/>
    </source>
</evidence>
<dbReference type="OrthoDB" id="10264505at2759"/>
<evidence type="ECO:0000256" key="4">
    <source>
        <dbReference type="ARBA" id="ARBA00022729"/>
    </source>
</evidence>
<dbReference type="PANTHER" id="PTHR45672:SF11">
    <property type="entry name" value="PROTEIN DISULFIDE-ISOMERASE C17H9.14C"/>
    <property type="match status" value="1"/>
</dbReference>
<organism evidence="12 13">
    <name type="scientific">Trichosporon asahii var. asahii (strain ATCC 90039 / CBS 2479 / JCM 2466 / KCTC 7840 / NBRC 103889/ NCYC 2677 / UAMH 7654)</name>
    <name type="common">Yeast</name>
    <dbReference type="NCBI Taxonomy" id="1186058"/>
    <lineage>
        <taxon>Eukaryota</taxon>
        <taxon>Fungi</taxon>
        <taxon>Dikarya</taxon>
        <taxon>Basidiomycota</taxon>
        <taxon>Agaricomycotina</taxon>
        <taxon>Tremellomycetes</taxon>
        <taxon>Trichosporonales</taxon>
        <taxon>Trichosporonaceae</taxon>
        <taxon>Trichosporon</taxon>
    </lineage>
</organism>
<feature type="domain" description="Thioredoxin" evidence="11">
    <location>
        <begin position="148"/>
        <end position="267"/>
    </location>
</feature>
<dbReference type="PROSITE" id="PS51352">
    <property type="entry name" value="THIOREDOXIN_2"/>
    <property type="match status" value="2"/>
</dbReference>
<evidence type="ECO:0000313" key="12">
    <source>
        <dbReference type="EMBL" id="EJT45939.1"/>
    </source>
</evidence>
<dbReference type="InterPro" id="IPR017937">
    <property type="entry name" value="Thioredoxin_CS"/>
</dbReference>
<dbReference type="VEuPathDB" id="FungiDB:A1Q1_05611"/>
<dbReference type="Proteomes" id="UP000002748">
    <property type="component" value="Unassembled WGS sequence"/>
</dbReference>
<dbReference type="PROSITE" id="PS00194">
    <property type="entry name" value="THIOREDOXIN_1"/>
    <property type="match status" value="1"/>
</dbReference>
<evidence type="ECO:0000256" key="6">
    <source>
        <dbReference type="ARBA" id="ARBA00023157"/>
    </source>
</evidence>
<dbReference type="EMBL" id="ALBS01000317">
    <property type="protein sequence ID" value="EJT45939.1"/>
    <property type="molecule type" value="Genomic_DNA"/>
</dbReference>
<evidence type="ECO:0000256" key="2">
    <source>
        <dbReference type="ARBA" id="ARBA00006347"/>
    </source>
</evidence>
<dbReference type="CDD" id="cd00238">
    <property type="entry name" value="ERp29c"/>
    <property type="match status" value="1"/>
</dbReference>
<accession>J6ENJ8</accession>
<dbReference type="HOGENOM" id="CLU_038617_1_1_1"/>
<protein>
    <recommendedName>
        <fullName evidence="3">protein disulfide-isomerase</fullName>
        <ecNumber evidence="3">5.3.4.1</ecNumber>
    </recommendedName>
</protein>
<dbReference type="KEGG" id="tasa:A1Q1_05611"/>
<dbReference type="InterPro" id="IPR051063">
    <property type="entry name" value="PDI"/>
</dbReference>
<dbReference type="GO" id="GO:0005783">
    <property type="term" value="C:endoplasmic reticulum"/>
    <property type="evidence" value="ECO:0007669"/>
    <property type="project" value="InterPro"/>
</dbReference>
<comment type="similarity">
    <text evidence="2 9">Belongs to the protein disulfide isomerase family.</text>
</comment>
<evidence type="ECO:0000256" key="9">
    <source>
        <dbReference type="RuleBase" id="RU004208"/>
    </source>
</evidence>
<dbReference type="RefSeq" id="XP_014176295.1">
    <property type="nucleotide sequence ID" value="XM_014320820.1"/>
</dbReference>
<dbReference type="CDD" id="cd02998">
    <property type="entry name" value="PDI_a_ERp38"/>
    <property type="match status" value="2"/>
</dbReference>
<keyword evidence="8" id="KW-0676">Redox-active center</keyword>
<dbReference type="InterPro" id="IPR036249">
    <property type="entry name" value="Thioredoxin-like_sf"/>
</dbReference>
<dbReference type="InterPro" id="IPR036356">
    <property type="entry name" value="ERp29_C_sf"/>
</dbReference>
<dbReference type="Pfam" id="PF00085">
    <property type="entry name" value="Thioredoxin"/>
    <property type="match status" value="2"/>
</dbReference>